<protein>
    <recommendedName>
        <fullName evidence="4">Glycosyltransferase RgtA/B/C/D-like domain-containing protein</fullName>
    </recommendedName>
</protein>
<feature type="transmembrane region" description="Helical" evidence="1">
    <location>
        <begin position="300"/>
        <end position="316"/>
    </location>
</feature>
<dbReference type="AlphaFoldDB" id="A0A1G1VUM9"/>
<feature type="transmembrane region" description="Helical" evidence="1">
    <location>
        <begin position="180"/>
        <end position="202"/>
    </location>
</feature>
<feature type="transmembrane region" description="Helical" evidence="1">
    <location>
        <begin position="13"/>
        <end position="33"/>
    </location>
</feature>
<feature type="transmembrane region" description="Helical" evidence="1">
    <location>
        <begin position="346"/>
        <end position="364"/>
    </location>
</feature>
<feature type="transmembrane region" description="Helical" evidence="1">
    <location>
        <begin position="116"/>
        <end position="134"/>
    </location>
</feature>
<gene>
    <name evidence="2" type="ORF">A2786_06200</name>
</gene>
<dbReference type="EMBL" id="MHCJ01000001">
    <property type="protein sequence ID" value="OGY19099.1"/>
    <property type="molecule type" value="Genomic_DNA"/>
</dbReference>
<keyword evidence="1" id="KW-0812">Transmembrane</keyword>
<comment type="caution">
    <text evidence="2">The sequence shown here is derived from an EMBL/GenBank/DDBJ whole genome shotgun (WGS) entry which is preliminary data.</text>
</comment>
<feature type="transmembrane region" description="Helical" evidence="1">
    <location>
        <begin position="141"/>
        <end position="160"/>
    </location>
</feature>
<keyword evidence="1" id="KW-1133">Transmembrane helix</keyword>
<sequence>MNNAGPQSLAHKIAIFIAKYRALIVLFLFIFVLRIPSLVEPHRYADEEIYLTLGQAVRKGLVLYRDIHDNKPPLLYLVAAVAGSLFWFRFILLVFHTFGVIFFWKLAELLFDKNRVAVFIATAVFGVFSTLPTLEGNIANGENFMIVPAIIGFFLFYRFLTVPSTNHRPLIPFSIGLSFAVSFLFKIPILFDFFSLLLFWCFFVEPSFRVRVLVRRMLSLPFLAMVSGFVLPVLLSIAYYSWLGAFEPYVSAALLQNVGYVSSWRSGGEGVFTNPLIWRGAVVLGVTVFLFLFSSKLSMAVRFVSLWAVFSMYGALLSSRPYPHYLLEPLAAAVFLITLVYSERFFLVRLLAAMLFTLLLLAYIENRFWYYPTFPYYRNFIRYATGRIGWDGYLDSFGVRRNYLISSYITQHTFASDRIFVWGTEPSIYALSERLPVGRYAVSYHIFDFRAFDETIIAIQESPPPYIIVIEDLDRFTQLKSYLVKYYILETTIEGASLYRRLPDTQAQVGH</sequence>
<keyword evidence="1" id="KW-0472">Membrane</keyword>
<feature type="transmembrane region" description="Helical" evidence="1">
    <location>
        <begin position="222"/>
        <end position="242"/>
    </location>
</feature>
<accession>A0A1G1VUM9</accession>
<evidence type="ECO:0008006" key="4">
    <source>
        <dbReference type="Google" id="ProtNLM"/>
    </source>
</evidence>
<organism evidence="2 3">
    <name type="scientific">Candidatus Chisholmbacteria bacterium RIFCSPHIGHO2_01_FULL_52_32</name>
    <dbReference type="NCBI Taxonomy" id="1797591"/>
    <lineage>
        <taxon>Bacteria</taxon>
        <taxon>Candidatus Chisholmiibacteriota</taxon>
    </lineage>
</organism>
<evidence type="ECO:0000256" key="1">
    <source>
        <dbReference type="SAM" id="Phobius"/>
    </source>
</evidence>
<reference evidence="2 3" key="1">
    <citation type="journal article" date="2016" name="Nat. Commun.">
        <title>Thousands of microbial genomes shed light on interconnected biogeochemical processes in an aquifer system.</title>
        <authorList>
            <person name="Anantharaman K."/>
            <person name="Brown C.T."/>
            <person name="Hug L.A."/>
            <person name="Sharon I."/>
            <person name="Castelle C.J."/>
            <person name="Probst A.J."/>
            <person name="Thomas B.C."/>
            <person name="Singh A."/>
            <person name="Wilkins M.J."/>
            <person name="Karaoz U."/>
            <person name="Brodie E.L."/>
            <person name="Williams K.H."/>
            <person name="Hubbard S.S."/>
            <person name="Banfield J.F."/>
        </authorList>
    </citation>
    <scope>NUCLEOTIDE SEQUENCE [LARGE SCALE GENOMIC DNA]</scope>
</reference>
<feature type="transmembrane region" description="Helical" evidence="1">
    <location>
        <begin position="74"/>
        <end position="104"/>
    </location>
</feature>
<feature type="transmembrane region" description="Helical" evidence="1">
    <location>
        <begin position="276"/>
        <end position="293"/>
    </location>
</feature>
<proteinExistence type="predicted"/>
<evidence type="ECO:0000313" key="2">
    <source>
        <dbReference type="EMBL" id="OGY19099.1"/>
    </source>
</evidence>
<name>A0A1G1VUM9_9BACT</name>
<evidence type="ECO:0000313" key="3">
    <source>
        <dbReference type="Proteomes" id="UP000179233"/>
    </source>
</evidence>
<dbReference type="Proteomes" id="UP000179233">
    <property type="component" value="Unassembled WGS sequence"/>
</dbReference>